<dbReference type="InterPro" id="IPR008255">
    <property type="entry name" value="Pyr_nucl-diS_OxRdtase_2_AS"/>
</dbReference>
<dbReference type="InterPro" id="IPR036188">
    <property type="entry name" value="FAD/NAD-bd_sf"/>
</dbReference>
<evidence type="ECO:0000256" key="2">
    <source>
        <dbReference type="ARBA" id="ARBA00022827"/>
    </source>
</evidence>
<dbReference type="eggNOG" id="arCOG01297">
    <property type="taxonomic scope" value="Archaea"/>
</dbReference>
<keyword evidence="5" id="KW-0676">Redox-active center</keyword>
<dbReference type="PRINTS" id="PR00368">
    <property type="entry name" value="FADPNR"/>
</dbReference>
<dbReference type="InterPro" id="IPR023753">
    <property type="entry name" value="FAD/NAD-binding_dom"/>
</dbReference>
<name>D1YW70_METPS</name>
<dbReference type="InParanoid" id="D1YW70"/>
<evidence type="ECO:0000313" key="8">
    <source>
        <dbReference type="Proteomes" id="UP000001882"/>
    </source>
</evidence>
<dbReference type="SUPFAM" id="SSF51905">
    <property type="entry name" value="FAD/NAD(P)-binding domain"/>
    <property type="match status" value="1"/>
</dbReference>
<dbReference type="GO" id="GO:0016668">
    <property type="term" value="F:oxidoreductase activity, acting on a sulfur group of donors, NAD(P) as acceptor"/>
    <property type="evidence" value="ECO:0007669"/>
    <property type="project" value="UniProtKB-ARBA"/>
</dbReference>
<evidence type="ECO:0000259" key="6">
    <source>
        <dbReference type="Pfam" id="PF07992"/>
    </source>
</evidence>
<sequence>MMALLDLIIIGAGPAGMTAAIYAKRKGLTLQVLADSVGGQVTKTGNVENYPGYKSIPGPQLAALIKKQLEEMTVDITMSRAAKLEKSGDYFKVTSGDGHTYEARAVIIASGSKWKELNVPGEKEFKNRGVSYCPTCDGPLFSGMDVAVIGGGNAAAEAVLDLIPLATKVYLVVRSTLKADKVVIDKISANDKVTILTGYTVDKINGTDFVESVDIVSTGGERKTLSVGGVFVEVGLAPNVAFAKDLVQLNDRGEIVIDERCRTSVCGVYAAGDVSDVPQKQIIVAAGEGAKAAMSAFTYISTQKC</sequence>
<dbReference type="STRING" id="304371.MCP_0620"/>
<dbReference type="PATRIC" id="fig|304371.9.peg.639"/>
<dbReference type="Proteomes" id="UP000001882">
    <property type="component" value="Chromosome"/>
</dbReference>
<dbReference type="Gene3D" id="3.50.50.60">
    <property type="entry name" value="FAD/NAD(P)-binding domain"/>
    <property type="match status" value="2"/>
</dbReference>
<evidence type="ECO:0000256" key="1">
    <source>
        <dbReference type="ARBA" id="ARBA00022630"/>
    </source>
</evidence>
<dbReference type="KEGG" id="mpd:MCP_0620"/>
<evidence type="ECO:0000256" key="3">
    <source>
        <dbReference type="ARBA" id="ARBA00023002"/>
    </source>
</evidence>
<reference evidence="7 8" key="1">
    <citation type="journal article" date="2007" name="Appl. Environ. Microbiol.">
        <title>Isolation of key methanogens for global methane emission from rice paddy fields: a novel isolate affiliated with the clone cluster rice cluster I.</title>
        <authorList>
            <person name="Sakai S."/>
            <person name="Imachi H."/>
            <person name="Sekiguchi Y."/>
            <person name="Ohashi A."/>
            <person name="Harada H."/>
            <person name="Kamagata Y."/>
        </authorList>
    </citation>
    <scope>NUCLEOTIDE SEQUENCE [LARGE SCALE GENOMIC DNA]</scope>
    <source>
        <strain evidence="8">DSM 17711 / JCM 13418 / NBRC 101707 / SANAE</strain>
    </source>
</reference>
<dbReference type="PRINTS" id="PR00469">
    <property type="entry name" value="PNDRDTASEII"/>
</dbReference>
<protein>
    <submittedName>
        <fullName evidence="7">Thioredoxin reductase</fullName>
    </submittedName>
</protein>
<evidence type="ECO:0000256" key="4">
    <source>
        <dbReference type="ARBA" id="ARBA00023157"/>
    </source>
</evidence>
<reference evidence="8" key="3">
    <citation type="journal article" date="2011" name="PLoS ONE">
        <title>Genome sequence of a mesophilic hydrogenotrophic methanogen Methanocella paludicola, the first cultivated representative of the order Methanocellales.</title>
        <authorList>
            <person name="Sakai S."/>
            <person name="Takaki Y."/>
            <person name="Shimamura S."/>
            <person name="Sekine M."/>
            <person name="Tajima T."/>
            <person name="Kosugi H."/>
            <person name="Ichikawa N."/>
            <person name="Tasumi E."/>
            <person name="Hiraki A.T."/>
            <person name="Shimizu A."/>
            <person name="Kato Y."/>
            <person name="Nishiko R."/>
            <person name="Mori K."/>
            <person name="Fujita N."/>
            <person name="Imachi H."/>
            <person name="Takai K."/>
        </authorList>
    </citation>
    <scope>NUCLEOTIDE SEQUENCE [LARGE SCALE GENOMIC DNA]</scope>
    <source>
        <strain evidence="8">DSM 17711 / JCM 13418 / NBRC 101707 / SANAE</strain>
    </source>
</reference>
<dbReference type="EMBL" id="AP011532">
    <property type="protein sequence ID" value="BAI60692.1"/>
    <property type="molecule type" value="Genomic_DNA"/>
</dbReference>
<keyword evidence="1" id="KW-0285">Flavoprotein</keyword>
<proteinExistence type="predicted"/>
<dbReference type="InterPro" id="IPR050097">
    <property type="entry name" value="Ferredoxin-NADP_redctase_2"/>
</dbReference>
<dbReference type="Pfam" id="PF07992">
    <property type="entry name" value="Pyr_redox_2"/>
    <property type="match status" value="1"/>
</dbReference>
<evidence type="ECO:0000313" key="7">
    <source>
        <dbReference type="EMBL" id="BAI60692.1"/>
    </source>
</evidence>
<reference evidence="7 8" key="2">
    <citation type="journal article" date="2008" name="Int. J. Syst. Evol. Microbiol.">
        <title>Methanocella paludicola gen. nov., sp. nov., a methane-producing archaeon, the first isolate of the lineage 'Rice Cluster I', and proposal of the new archaeal order Methanocellales ord. nov.</title>
        <authorList>
            <person name="Sakai S."/>
            <person name="Imachi H."/>
            <person name="Hanada S."/>
            <person name="Ohashi A."/>
            <person name="Harada H."/>
            <person name="Kamagata Y."/>
        </authorList>
    </citation>
    <scope>NUCLEOTIDE SEQUENCE [LARGE SCALE GENOMIC DNA]</scope>
    <source>
        <strain evidence="8">DSM 17711 / JCM 13418 / NBRC 101707 / SANAE</strain>
    </source>
</reference>
<keyword evidence="8" id="KW-1185">Reference proteome</keyword>
<evidence type="ECO:0000256" key="5">
    <source>
        <dbReference type="ARBA" id="ARBA00023284"/>
    </source>
</evidence>
<keyword evidence="2" id="KW-0274">FAD</keyword>
<keyword evidence="4" id="KW-1015">Disulfide bond</keyword>
<gene>
    <name evidence="7" type="primary">trxB-1</name>
    <name evidence="7" type="ordered locus">MCP_0620</name>
</gene>
<keyword evidence="3" id="KW-0560">Oxidoreductase</keyword>
<dbReference type="PANTHER" id="PTHR48105">
    <property type="entry name" value="THIOREDOXIN REDUCTASE 1-RELATED-RELATED"/>
    <property type="match status" value="1"/>
</dbReference>
<accession>D1YW70</accession>
<organism evidence="7 8">
    <name type="scientific">Methanocella paludicola (strain DSM 17711 / JCM 13418 / NBRC 101707 / SANAE)</name>
    <dbReference type="NCBI Taxonomy" id="304371"/>
    <lineage>
        <taxon>Archaea</taxon>
        <taxon>Methanobacteriati</taxon>
        <taxon>Methanobacteriota</taxon>
        <taxon>Stenosarchaea group</taxon>
        <taxon>Methanomicrobia</taxon>
        <taxon>Methanocellales</taxon>
        <taxon>Methanocellaceae</taxon>
        <taxon>Methanocella</taxon>
    </lineage>
</organism>
<feature type="domain" description="FAD/NAD(P)-binding" evidence="6">
    <location>
        <begin position="6"/>
        <end position="289"/>
    </location>
</feature>
<dbReference type="AlphaFoldDB" id="D1YW70"/>
<dbReference type="PROSITE" id="PS00573">
    <property type="entry name" value="PYRIDINE_REDOX_2"/>
    <property type="match status" value="1"/>
</dbReference>